<dbReference type="STRING" id="619300.G3APZ2"/>
<evidence type="ECO:0000313" key="1">
    <source>
        <dbReference type="EMBL" id="EGW32313.1"/>
    </source>
</evidence>
<dbReference type="KEGG" id="spaa:SPAPADRAFT_66942"/>
<protein>
    <submittedName>
        <fullName evidence="1">Uncharacterized protein</fullName>
    </submittedName>
</protein>
<name>G3APZ2_SPAPN</name>
<dbReference type="Proteomes" id="UP000000709">
    <property type="component" value="Unassembled WGS sequence"/>
</dbReference>
<gene>
    <name evidence="1" type="ORF">SPAPADRAFT_66942</name>
</gene>
<reference evidence="1 2" key="1">
    <citation type="journal article" date="2011" name="Proc. Natl. Acad. Sci. U.S.A.">
        <title>Comparative genomics of xylose-fermenting fungi for enhanced biofuel production.</title>
        <authorList>
            <person name="Wohlbach D.J."/>
            <person name="Kuo A."/>
            <person name="Sato T.K."/>
            <person name="Potts K.M."/>
            <person name="Salamov A.A."/>
            <person name="LaButti K.M."/>
            <person name="Sun H."/>
            <person name="Clum A."/>
            <person name="Pangilinan J.L."/>
            <person name="Lindquist E.A."/>
            <person name="Lucas S."/>
            <person name="Lapidus A."/>
            <person name="Jin M."/>
            <person name="Gunawan C."/>
            <person name="Balan V."/>
            <person name="Dale B.E."/>
            <person name="Jeffries T.W."/>
            <person name="Zinkel R."/>
            <person name="Barry K.W."/>
            <person name="Grigoriev I.V."/>
            <person name="Gasch A.P."/>
        </authorList>
    </citation>
    <scope>NUCLEOTIDE SEQUENCE [LARGE SCALE GENOMIC DNA]</scope>
    <source>
        <strain evidence="2">NRRL Y-27907 / 11-Y1</strain>
    </source>
</reference>
<organism evidence="2">
    <name type="scientific">Spathaspora passalidarum (strain NRRL Y-27907 / 11-Y1)</name>
    <dbReference type="NCBI Taxonomy" id="619300"/>
    <lineage>
        <taxon>Eukaryota</taxon>
        <taxon>Fungi</taxon>
        <taxon>Dikarya</taxon>
        <taxon>Ascomycota</taxon>
        <taxon>Saccharomycotina</taxon>
        <taxon>Pichiomycetes</taxon>
        <taxon>Debaryomycetaceae</taxon>
        <taxon>Spathaspora</taxon>
    </lineage>
</organism>
<dbReference type="AlphaFoldDB" id="G3APZ2"/>
<accession>G3APZ2</accession>
<evidence type="ECO:0000313" key="2">
    <source>
        <dbReference type="Proteomes" id="UP000000709"/>
    </source>
</evidence>
<dbReference type="RefSeq" id="XP_007375589.1">
    <property type="nucleotide sequence ID" value="XM_007375527.1"/>
</dbReference>
<dbReference type="GeneID" id="18875126"/>
<sequence>MALGSVIAQLQSAGKRKRLRKSAFQIVSHCRKFPKVSLSRKVNQCRNYHTISLIGKLTPEGSNLLDVLFMTSFPNRDLLNPEGSDGGIWVSITEPFARSPERRFAGVVSTWNNCRFKDKFNENAELFKACVADVYIFSSNSENEFCWNELKVFFKNTLVLFGQSRIDKYNCHDHRALLLVVHRSRYRNIYDIDAFESKVRDIWKEIYNTSDFDNYFVIQSHTISPTNYMKDIDTIKSCLMVNQFLRANQCEFKIPFAEWLQNASKCWEYLSTTPPPYESQEQTRKDVPLSRTEKSIAEFSFAILGFRSDGH</sequence>
<dbReference type="EMBL" id="GL996502">
    <property type="protein sequence ID" value="EGW32313.1"/>
    <property type="molecule type" value="Genomic_DNA"/>
</dbReference>
<dbReference type="HOGENOM" id="CLU_894770_0_0_1"/>
<proteinExistence type="predicted"/>
<keyword evidence="2" id="KW-1185">Reference proteome</keyword>
<dbReference type="InParanoid" id="G3APZ2"/>